<gene>
    <name evidence="2" type="ORF">F0562_017595</name>
</gene>
<accession>A0A5J4ZIH6</accession>
<proteinExistence type="predicted"/>
<feature type="region of interest" description="Disordered" evidence="1">
    <location>
        <begin position="91"/>
        <end position="111"/>
    </location>
</feature>
<protein>
    <submittedName>
        <fullName evidence="2">Uncharacterized protein</fullName>
    </submittedName>
</protein>
<name>A0A5J4ZIH6_9ASTE</name>
<evidence type="ECO:0000313" key="2">
    <source>
        <dbReference type="EMBL" id="KAA8517302.1"/>
    </source>
</evidence>
<evidence type="ECO:0000256" key="1">
    <source>
        <dbReference type="SAM" id="MobiDB-lite"/>
    </source>
</evidence>
<organism evidence="2 3">
    <name type="scientific">Nyssa sinensis</name>
    <dbReference type="NCBI Taxonomy" id="561372"/>
    <lineage>
        <taxon>Eukaryota</taxon>
        <taxon>Viridiplantae</taxon>
        <taxon>Streptophyta</taxon>
        <taxon>Embryophyta</taxon>
        <taxon>Tracheophyta</taxon>
        <taxon>Spermatophyta</taxon>
        <taxon>Magnoliopsida</taxon>
        <taxon>eudicotyledons</taxon>
        <taxon>Gunneridae</taxon>
        <taxon>Pentapetalae</taxon>
        <taxon>asterids</taxon>
        <taxon>Cornales</taxon>
        <taxon>Nyssaceae</taxon>
        <taxon>Nyssa</taxon>
    </lineage>
</organism>
<reference evidence="2 3" key="1">
    <citation type="submission" date="2019-09" db="EMBL/GenBank/DDBJ databases">
        <title>A chromosome-level genome assembly of the Chinese tupelo Nyssa sinensis.</title>
        <authorList>
            <person name="Yang X."/>
            <person name="Kang M."/>
            <person name="Yang Y."/>
            <person name="Xiong H."/>
            <person name="Wang M."/>
            <person name="Zhang Z."/>
            <person name="Wang Z."/>
            <person name="Wu H."/>
            <person name="Ma T."/>
            <person name="Liu J."/>
            <person name="Xi Z."/>
        </authorList>
    </citation>
    <scope>NUCLEOTIDE SEQUENCE [LARGE SCALE GENOMIC DNA]</scope>
    <source>
        <strain evidence="2">J267</strain>
        <tissue evidence="2">Leaf</tissue>
    </source>
</reference>
<dbReference type="Proteomes" id="UP000325577">
    <property type="component" value="Linkage Group LG8"/>
</dbReference>
<evidence type="ECO:0000313" key="3">
    <source>
        <dbReference type="Proteomes" id="UP000325577"/>
    </source>
</evidence>
<dbReference type="AlphaFoldDB" id="A0A5J4ZIH6"/>
<dbReference type="OrthoDB" id="1559178at2759"/>
<dbReference type="EMBL" id="CM018051">
    <property type="protein sequence ID" value="KAA8517302.1"/>
    <property type="molecule type" value="Genomic_DNA"/>
</dbReference>
<sequence length="111" mass="11850">MTTASYDLSLVSHTNTLNRSHSTLLFAIATGVPIDDTYIIFTAIYGATSGRRIVVLPFGSLITRIYVGQANTVEEDMEVGDATEEDIEVGDTVEGGGAAPNKDFLVDEIPP</sequence>
<keyword evidence="3" id="KW-1185">Reference proteome</keyword>